<dbReference type="OrthoDB" id="486919at2"/>
<name>K9X0Q7_9NOST</name>
<organism evidence="2 3">
    <name type="scientific">Cylindrospermum stagnale PCC 7417</name>
    <dbReference type="NCBI Taxonomy" id="56107"/>
    <lineage>
        <taxon>Bacteria</taxon>
        <taxon>Bacillati</taxon>
        <taxon>Cyanobacteriota</taxon>
        <taxon>Cyanophyceae</taxon>
        <taxon>Nostocales</taxon>
        <taxon>Nostocaceae</taxon>
        <taxon>Cylindrospermum</taxon>
    </lineage>
</organism>
<dbReference type="AlphaFoldDB" id="K9X0Q7"/>
<feature type="chain" id="PRO_5003937761" evidence="1">
    <location>
        <begin position="32"/>
        <end position="159"/>
    </location>
</feature>
<sequence length="159" mass="18528">MSKFRKVLKTALVNFSIFALTYAYFSQSVSAGTPFYDGNCRTYERTSDNFKMPAVDTADLLTRKHFITNRKEYFLTVVHFQDGTAVLCITQSNYRYMKKLNNVQKIQGQIIYQVVQKTKRNATFLITLKERNRSNVPITVYHLNLNNPDKPVVTLVKRR</sequence>
<dbReference type="EMBL" id="CP003642">
    <property type="protein sequence ID" value="AFZ25357.1"/>
    <property type="molecule type" value="Genomic_DNA"/>
</dbReference>
<evidence type="ECO:0000313" key="3">
    <source>
        <dbReference type="Proteomes" id="UP000010475"/>
    </source>
</evidence>
<dbReference type="HOGENOM" id="CLU_1720246_0_0_3"/>
<dbReference type="KEGG" id="csg:Cylst_3194"/>
<evidence type="ECO:0000256" key="1">
    <source>
        <dbReference type="SAM" id="SignalP"/>
    </source>
</evidence>
<proteinExistence type="predicted"/>
<gene>
    <name evidence="2" type="ORF">Cylst_3194</name>
</gene>
<reference evidence="2 3" key="1">
    <citation type="submission" date="2012-06" db="EMBL/GenBank/DDBJ databases">
        <title>Finished chromosome of genome of Cylindrospermum stagnale PCC 7417.</title>
        <authorList>
            <consortium name="US DOE Joint Genome Institute"/>
            <person name="Gugger M."/>
            <person name="Coursin T."/>
            <person name="Rippka R."/>
            <person name="Tandeau De Marsac N."/>
            <person name="Huntemann M."/>
            <person name="Wei C.-L."/>
            <person name="Han J."/>
            <person name="Detter J.C."/>
            <person name="Han C."/>
            <person name="Tapia R."/>
            <person name="Chen A."/>
            <person name="Kyrpides N."/>
            <person name="Mavromatis K."/>
            <person name="Markowitz V."/>
            <person name="Szeto E."/>
            <person name="Ivanova N."/>
            <person name="Pagani I."/>
            <person name="Pati A."/>
            <person name="Goodwin L."/>
            <person name="Nordberg H.P."/>
            <person name="Cantor M.N."/>
            <person name="Hua S.X."/>
            <person name="Woyke T."/>
            <person name="Kerfeld C.A."/>
        </authorList>
    </citation>
    <scope>NUCLEOTIDE SEQUENCE [LARGE SCALE GENOMIC DNA]</scope>
    <source>
        <strain evidence="2 3">PCC 7417</strain>
    </source>
</reference>
<dbReference type="Proteomes" id="UP000010475">
    <property type="component" value="Chromosome"/>
</dbReference>
<protein>
    <submittedName>
        <fullName evidence="2">Uncharacterized protein</fullName>
    </submittedName>
</protein>
<keyword evidence="1" id="KW-0732">Signal</keyword>
<dbReference type="RefSeq" id="WP_015208609.1">
    <property type="nucleotide sequence ID" value="NC_019757.1"/>
</dbReference>
<accession>K9X0Q7</accession>
<keyword evidence="3" id="KW-1185">Reference proteome</keyword>
<evidence type="ECO:0000313" key="2">
    <source>
        <dbReference type="EMBL" id="AFZ25357.1"/>
    </source>
</evidence>
<dbReference type="STRING" id="56107.Cylst_3194"/>
<feature type="signal peptide" evidence="1">
    <location>
        <begin position="1"/>
        <end position="31"/>
    </location>
</feature>
<dbReference type="eggNOG" id="ENOG50329IX">
    <property type="taxonomic scope" value="Bacteria"/>
</dbReference>